<keyword evidence="4" id="KW-1185">Reference proteome</keyword>
<dbReference type="Proteomes" id="UP000185093">
    <property type="component" value="Unassembled WGS sequence"/>
</dbReference>
<comment type="caution">
    <text evidence="3">The sequence shown here is derived from an EMBL/GenBank/DDBJ whole genome shotgun (WGS) entry which is preliminary data.</text>
</comment>
<reference evidence="3 4" key="1">
    <citation type="submission" date="2016-11" db="EMBL/GenBank/DDBJ databases">
        <authorList>
            <person name="Varghese N."/>
            <person name="Submissions S."/>
        </authorList>
    </citation>
    <scope>NUCLEOTIDE SEQUENCE [LARGE SCALE GENOMIC DNA]</scope>
    <source>
        <strain evidence="3 4">DSM 20664</strain>
    </source>
</reference>
<dbReference type="RefSeq" id="WP_074199590.1">
    <property type="nucleotide sequence ID" value="NZ_FSQZ01000001.1"/>
</dbReference>
<dbReference type="NCBIfam" id="TIGR01420">
    <property type="entry name" value="pilT_fam"/>
    <property type="match status" value="1"/>
</dbReference>
<accession>A0ABY1JDL2</accession>
<dbReference type="InterPro" id="IPR027417">
    <property type="entry name" value="P-loop_NTPase"/>
</dbReference>
<dbReference type="InterPro" id="IPR006321">
    <property type="entry name" value="PilT/PilU"/>
</dbReference>
<gene>
    <name evidence="3" type="ORF">SAMN05444368_1207</name>
</gene>
<comment type="similarity">
    <text evidence="1">Belongs to the GSP E family.</text>
</comment>
<dbReference type="PANTHER" id="PTHR30486">
    <property type="entry name" value="TWITCHING MOTILITY PROTEIN PILT"/>
    <property type="match status" value="1"/>
</dbReference>
<dbReference type="PROSITE" id="PS00662">
    <property type="entry name" value="T2SP_E"/>
    <property type="match status" value="1"/>
</dbReference>
<dbReference type="InterPro" id="IPR050921">
    <property type="entry name" value="T4SS_GSP_E_ATPase"/>
</dbReference>
<evidence type="ECO:0000313" key="4">
    <source>
        <dbReference type="Proteomes" id="UP000185093"/>
    </source>
</evidence>
<proteinExistence type="inferred from homology"/>
<sequence>MSLRFEIQDLFSEASRRNASDIHISVNVPPIFRVDEQLRRIDHPPLSVEDVKMILSRLISDLQFKRFYSEKELDFSFNFPLGNGETIRFRGNCFFERGNIAIVLRLIPQEIRLIKNLLLPSQIQEVAKKRRGLFLVTGPSGHGKSTSLAAIIQEINLTRNCHIVTIEDPIEYMFTSVKSLIHQREIEVDAASFAEALKRTLRQDPDVIMIGEMRDLDTTRAAITAAETGHLVLSTLHTPDSSQSIDRILDIFPAYQQDQVKLQLANILIGVCSQQLIPLLEGGRIVATELMWAVPAVCNCIRERKIHGIKNIIQTGLDQGMHTMDQDLIRLVKEGKLPKDLAASYALERKEFNRMLYL</sequence>
<feature type="domain" description="Bacterial type II secretion system protein E" evidence="2">
    <location>
        <begin position="201"/>
        <end position="215"/>
    </location>
</feature>
<dbReference type="Gene3D" id="3.30.450.90">
    <property type="match status" value="1"/>
</dbReference>
<dbReference type="Pfam" id="PF00437">
    <property type="entry name" value="T2SSE"/>
    <property type="match status" value="1"/>
</dbReference>
<evidence type="ECO:0000256" key="1">
    <source>
        <dbReference type="ARBA" id="ARBA00006611"/>
    </source>
</evidence>
<evidence type="ECO:0000313" key="3">
    <source>
        <dbReference type="EMBL" id="SIN68933.1"/>
    </source>
</evidence>
<dbReference type="PANTHER" id="PTHR30486:SF16">
    <property type="entry name" value="TWITCHING MOTILITY PROTEIN PILT"/>
    <property type="match status" value="1"/>
</dbReference>
<dbReference type="Gene3D" id="3.40.50.300">
    <property type="entry name" value="P-loop containing nucleotide triphosphate hydrolases"/>
    <property type="match status" value="1"/>
</dbReference>
<organism evidence="3 4">
    <name type="scientific">Acetomicrobium flavidum</name>
    <dbReference type="NCBI Taxonomy" id="49896"/>
    <lineage>
        <taxon>Bacteria</taxon>
        <taxon>Thermotogati</taxon>
        <taxon>Synergistota</taxon>
        <taxon>Synergistia</taxon>
        <taxon>Synergistales</taxon>
        <taxon>Acetomicrobiaceae</taxon>
        <taxon>Acetomicrobium</taxon>
    </lineage>
</organism>
<dbReference type="InterPro" id="IPR001482">
    <property type="entry name" value="T2SS/T4SS_dom"/>
</dbReference>
<dbReference type="EMBL" id="FSQZ01000001">
    <property type="protein sequence ID" value="SIN68933.1"/>
    <property type="molecule type" value="Genomic_DNA"/>
</dbReference>
<evidence type="ECO:0000259" key="2">
    <source>
        <dbReference type="PROSITE" id="PS00662"/>
    </source>
</evidence>
<dbReference type="CDD" id="cd01131">
    <property type="entry name" value="PilT"/>
    <property type="match status" value="1"/>
</dbReference>
<name>A0ABY1JDL2_9BACT</name>
<dbReference type="SUPFAM" id="SSF52540">
    <property type="entry name" value="P-loop containing nucleoside triphosphate hydrolases"/>
    <property type="match status" value="1"/>
</dbReference>
<protein>
    <submittedName>
        <fullName evidence="3">Twitching motility protein PilT</fullName>
    </submittedName>
</protein>